<proteinExistence type="predicted"/>
<feature type="domain" description="Macro" evidence="1">
    <location>
        <begin position="1"/>
        <end position="170"/>
    </location>
</feature>
<dbReference type="Gene3D" id="3.40.220.10">
    <property type="entry name" value="Leucine Aminopeptidase, subunit E, domain 1"/>
    <property type="match status" value="1"/>
</dbReference>
<dbReference type="PANTHER" id="PTHR11106">
    <property type="entry name" value="GANGLIOSIDE INDUCED DIFFERENTIATION ASSOCIATED PROTEIN 2-RELATED"/>
    <property type="match status" value="1"/>
</dbReference>
<dbReference type="SUPFAM" id="SSF52949">
    <property type="entry name" value="Macro domain-like"/>
    <property type="match status" value="1"/>
</dbReference>
<dbReference type="InterPro" id="IPR002589">
    <property type="entry name" value="Macro_dom"/>
</dbReference>
<dbReference type="Proteomes" id="UP001250932">
    <property type="component" value="Unassembled WGS sequence"/>
</dbReference>
<keyword evidence="3" id="KW-1185">Reference proteome</keyword>
<evidence type="ECO:0000313" key="3">
    <source>
        <dbReference type="Proteomes" id="UP001250932"/>
    </source>
</evidence>
<dbReference type="Pfam" id="PF01661">
    <property type="entry name" value="Macro"/>
    <property type="match status" value="1"/>
</dbReference>
<evidence type="ECO:0000313" key="2">
    <source>
        <dbReference type="EMBL" id="MDT7042188.1"/>
    </source>
</evidence>
<dbReference type="SMART" id="SM00506">
    <property type="entry name" value="A1pp"/>
    <property type="match status" value="1"/>
</dbReference>
<dbReference type="PROSITE" id="PS51154">
    <property type="entry name" value="MACRO"/>
    <property type="match status" value="1"/>
</dbReference>
<protein>
    <submittedName>
        <fullName evidence="2">Macro domain-containing protein</fullName>
    </submittedName>
</protein>
<organism evidence="2 3">
    <name type="scientific">Candidatus Nitronereus thalassa</name>
    <dbReference type="NCBI Taxonomy" id="3020898"/>
    <lineage>
        <taxon>Bacteria</taxon>
        <taxon>Pseudomonadati</taxon>
        <taxon>Nitrospirota</taxon>
        <taxon>Nitrospiria</taxon>
        <taxon>Nitrospirales</taxon>
        <taxon>Nitrospiraceae</taxon>
        <taxon>Candidatus Nitronereus</taxon>
    </lineage>
</organism>
<dbReference type="InterPro" id="IPR043472">
    <property type="entry name" value="Macro_dom-like"/>
</dbReference>
<name>A0ABU3K773_9BACT</name>
<gene>
    <name evidence="2" type="ORF">PPG34_07470</name>
</gene>
<reference evidence="2 3" key="1">
    <citation type="journal article" date="2023" name="ISME J.">
        <title>Cultivation and genomic characterization of novel and ubiquitous marine nitrite-oxidizing bacteria from the Nitrospirales.</title>
        <authorList>
            <person name="Mueller A.J."/>
            <person name="Daebeler A."/>
            <person name="Herbold C.W."/>
            <person name="Kirkegaard R.H."/>
            <person name="Daims H."/>
        </authorList>
    </citation>
    <scope>NUCLEOTIDE SEQUENCE [LARGE SCALE GENOMIC DNA]</scope>
    <source>
        <strain evidence="2 3">EB</strain>
    </source>
</reference>
<evidence type="ECO:0000259" key="1">
    <source>
        <dbReference type="PROSITE" id="PS51154"/>
    </source>
</evidence>
<comment type="caution">
    <text evidence="2">The sequence shown here is derived from an EMBL/GenBank/DDBJ whole genome shotgun (WGS) entry which is preliminary data.</text>
</comment>
<dbReference type="EMBL" id="JAQOUE010000001">
    <property type="protein sequence ID" value="MDT7042188.1"/>
    <property type="molecule type" value="Genomic_DNA"/>
</dbReference>
<dbReference type="RefSeq" id="WP_313832559.1">
    <property type="nucleotide sequence ID" value="NZ_JAQOUE010000001.1"/>
</dbReference>
<accession>A0ABU3K773</accession>
<sequence length="170" mass="18136">MVHEAARSLDIKVMQGSILDAETQVIVNAANSHGLMGGGVAGVIRREAGFQVEEEARKQAPIPVGMAVLTSGGRTKFRGIIHAPTMPEPAMRIPPTNVGAATRAALVLADEQGFQSLALPGLGTGVGKVSPQECAREMIEEIRRFQPEFLQSVVLIDIDSVMVQAWQNLL</sequence>
<dbReference type="PANTHER" id="PTHR11106:SF111">
    <property type="entry name" value="MACRO DOMAIN-CONTAINING PROTEIN"/>
    <property type="match status" value="1"/>
</dbReference>